<keyword evidence="1" id="KW-0812">Transmembrane</keyword>
<dbReference type="EMBL" id="CABFNQ020000688">
    <property type="protein sequence ID" value="CAH0022941.1"/>
    <property type="molecule type" value="Genomic_DNA"/>
</dbReference>
<feature type="transmembrane region" description="Helical" evidence="1">
    <location>
        <begin position="57"/>
        <end position="77"/>
    </location>
</feature>
<dbReference type="OrthoDB" id="5146261at2759"/>
<comment type="caution">
    <text evidence="2">The sequence shown here is derived from an EMBL/GenBank/DDBJ whole genome shotgun (WGS) entry which is preliminary data.</text>
</comment>
<evidence type="ECO:0000313" key="3">
    <source>
        <dbReference type="Proteomes" id="UP000696573"/>
    </source>
</evidence>
<evidence type="ECO:0000313" key="2">
    <source>
        <dbReference type="EMBL" id="CAH0022941.1"/>
    </source>
</evidence>
<organism evidence="2 3">
    <name type="scientific">Clonostachys rhizophaga</name>
    <dbReference type="NCBI Taxonomy" id="160324"/>
    <lineage>
        <taxon>Eukaryota</taxon>
        <taxon>Fungi</taxon>
        <taxon>Dikarya</taxon>
        <taxon>Ascomycota</taxon>
        <taxon>Pezizomycotina</taxon>
        <taxon>Sordariomycetes</taxon>
        <taxon>Hypocreomycetidae</taxon>
        <taxon>Hypocreales</taxon>
        <taxon>Bionectriaceae</taxon>
        <taxon>Clonostachys</taxon>
    </lineage>
</organism>
<keyword evidence="1" id="KW-1133">Transmembrane helix</keyword>
<feature type="transmembrane region" description="Helical" evidence="1">
    <location>
        <begin position="12"/>
        <end position="37"/>
    </location>
</feature>
<reference evidence="2" key="1">
    <citation type="submission" date="2021-10" db="EMBL/GenBank/DDBJ databases">
        <authorList>
            <person name="Piombo E."/>
        </authorList>
    </citation>
    <scope>NUCLEOTIDE SEQUENCE</scope>
</reference>
<keyword evidence="1" id="KW-0472">Membrane</keyword>
<sequence>MYRQRRHPSRLAQFILTTQLVVFAISNLALLALSFVAMAQTKRLPDPMYPDWAVYNYTAATAGVASLVLVASFITTMGRHRRASGPGPFLTPRYVRRCTLFTAVLHALALLLIFHEAYVWEQLSQGEKHEIPWSLLTIKSTVLSVPVGSLVFKLTSIIICRISSLTGALFTGLSLAFEEPGVREYPSKEVTTRTPSTLQVL</sequence>
<dbReference type="AlphaFoldDB" id="A0A9N9VGV5"/>
<name>A0A9N9VGV5_9HYPO</name>
<accession>A0A9N9VGV5</accession>
<proteinExistence type="predicted"/>
<evidence type="ECO:0000256" key="1">
    <source>
        <dbReference type="SAM" id="Phobius"/>
    </source>
</evidence>
<dbReference type="Proteomes" id="UP000696573">
    <property type="component" value="Unassembled WGS sequence"/>
</dbReference>
<gene>
    <name evidence="2" type="ORF">CRHIZ90672A_00014584</name>
</gene>
<feature type="transmembrane region" description="Helical" evidence="1">
    <location>
        <begin position="98"/>
        <end position="119"/>
    </location>
</feature>
<protein>
    <submittedName>
        <fullName evidence="2">Uncharacterized protein</fullName>
    </submittedName>
</protein>
<keyword evidence="3" id="KW-1185">Reference proteome</keyword>
<feature type="transmembrane region" description="Helical" evidence="1">
    <location>
        <begin position="131"/>
        <end position="151"/>
    </location>
</feature>